<keyword evidence="3" id="KW-1185">Reference proteome</keyword>
<feature type="transmembrane region" description="Helical" evidence="1">
    <location>
        <begin position="226"/>
        <end position="245"/>
    </location>
</feature>
<dbReference type="AlphaFoldDB" id="A0A5E4PYL3"/>
<gene>
    <name evidence="2" type="ORF">LSINAPIS_LOCUS3230</name>
</gene>
<proteinExistence type="predicted"/>
<sequence>MATKNPNTNLTCGVRRLRQSQRWLNNGHTSVILVLVISVSLVNCNINRTDDEVNRINSEIPKRLQLVEAISGRGFIGNLYENGTFRTGNNLWDNILNKCTLKPSVSCLQKNFYSYLDESLDFSDDVNVTSAVCFKKNNVDMKKYSKEANIIYLTGKTPLEEVTDALYKKGVNFLMTHDMKVTLPEVMFHGASLKISPRALTKSGALIHVDLEPKETQSVGRFFHKIMVKLIALKLIFVLPVILGVTTAKKMFLKLLLFIFPALSHIFKLCSWYHQNYHTTKFHHHHHLITHHHKPTHYHHPPPPVYGPPHGAVIVKPHVESHGPSFEHYPQDWELSGPGLGNEDSSELLPPADSKMALNYYRYVQAARDGQEQKDCLSLYPNCNIDYNKK</sequence>
<reference evidence="2 3" key="1">
    <citation type="submission" date="2017-07" db="EMBL/GenBank/DDBJ databases">
        <authorList>
            <person name="Talla V."/>
            <person name="Backstrom N."/>
        </authorList>
    </citation>
    <scope>NUCLEOTIDE SEQUENCE [LARGE SCALE GENOMIC DNA]</scope>
</reference>
<keyword evidence="1" id="KW-1133">Transmembrane helix</keyword>
<name>A0A5E4PYL3_9NEOP</name>
<protein>
    <submittedName>
        <fullName evidence="2">Uncharacterized protein</fullName>
    </submittedName>
</protein>
<organism evidence="2 3">
    <name type="scientific">Leptidea sinapis</name>
    <dbReference type="NCBI Taxonomy" id="189913"/>
    <lineage>
        <taxon>Eukaryota</taxon>
        <taxon>Metazoa</taxon>
        <taxon>Ecdysozoa</taxon>
        <taxon>Arthropoda</taxon>
        <taxon>Hexapoda</taxon>
        <taxon>Insecta</taxon>
        <taxon>Pterygota</taxon>
        <taxon>Neoptera</taxon>
        <taxon>Endopterygota</taxon>
        <taxon>Lepidoptera</taxon>
        <taxon>Glossata</taxon>
        <taxon>Ditrysia</taxon>
        <taxon>Papilionoidea</taxon>
        <taxon>Pieridae</taxon>
        <taxon>Dismorphiinae</taxon>
        <taxon>Leptidea</taxon>
    </lineage>
</organism>
<dbReference type="PANTHER" id="PTHR21879:SF4">
    <property type="entry name" value="OSIRIS 17, ISOFORM C"/>
    <property type="match status" value="1"/>
</dbReference>
<dbReference type="EMBL" id="FZQP02000759">
    <property type="protein sequence ID" value="VVC90288.1"/>
    <property type="molecule type" value="Genomic_DNA"/>
</dbReference>
<keyword evidence="1" id="KW-0472">Membrane</keyword>
<evidence type="ECO:0000313" key="2">
    <source>
        <dbReference type="EMBL" id="VVC90288.1"/>
    </source>
</evidence>
<keyword evidence="1" id="KW-0812">Transmembrane</keyword>
<dbReference type="Pfam" id="PF07898">
    <property type="entry name" value="DUF1676"/>
    <property type="match status" value="1"/>
</dbReference>
<dbReference type="PANTHER" id="PTHR21879">
    <property type="entry name" value="FI03362P-RELATED-RELATED"/>
    <property type="match status" value="1"/>
</dbReference>
<evidence type="ECO:0000313" key="3">
    <source>
        <dbReference type="Proteomes" id="UP000324832"/>
    </source>
</evidence>
<accession>A0A5E4PYL3</accession>
<evidence type="ECO:0000256" key="1">
    <source>
        <dbReference type="SAM" id="Phobius"/>
    </source>
</evidence>
<dbReference type="InterPro" id="IPR012464">
    <property type="entry name" value="DUF1676"/>
</dbReference>
<dbReference type="Proteomes" id="UP000324832">
    <property type="component" value="Unassembled WGS sequence"/>
</dbReference>
<dbReference type="GO" id="GO:0016020">
    <property type="term" value="C:membrane"/>
    <property type="evidence" value="ECO:0007669"/>
    <property type="project" value="TreeGrafter"/>
</dbReference>